<evidence type="ECO:0008006" key="3">
    <source>
        <dbReference type="Google" id="ProtNLM"/>
    </source>
</evidence>
<protein>
    <recommendedName>
        <fullName evidence="3">Accessory Sec system protein Asp3</fullName>
    </recommendedName>
</protein>
<dbReference type="Pfam" id="PF15432">
    <property type="entry name" value="Sec-ASP3"/>
    <property type="match status" value="1"/>
</dbReference>
<dbReference type="EMBL" id="BAABBV010000001">
    <property type="protein sequence ID" value="GAA4156567.1"/>
    <property type="molecule type" value="Genomic_DNA"/>
</dbReference>
<reference evidence="1" key="1">
    <citation type="journal article" date="2014" name="Int. J. Syst. Evol. Microbiol.">
        <title>Complete genome of a new Firmicutes species belonging to the dominant human colonic microbiota ('Ruminococcus bicirculans') reveals two chromosomes and a selective capacity to utilize plant glucans.</title>
        <authorList>
            <consortium name="NISC Comparative Sequencing Program"/>
            <person name="Wegmann U."/>
            <person name="Louis P."/>
            <person name="Goesmann A."/>
            <person name="Henrissat B."/>
            <person name="Duncan S.H."/>
            <person name="Flint H.J."/>
        </authorList>
    </citation>
    <scope>NUCLEOTIDE SEQUENCE</scope>
    <source>
        <strain evidence="1">JCM 17590</strain>
    </source>
</reference>
<evidence type="ECO:0000313" key="2">
    <source>
        <dbReference type="Proteomes" id="UP001415169"/>
    </source>
</evidence>
<reference evidence="1" key="2">
    <citation type="submission" date="2023-12" db="EMBL/GenBank/DDBJ databases">
        <authorList>
            <person name="Sun Q."/>
            <person name="Inoue M."/>
        </authorList>
    </citation>
    <scope>NUCLEOTIDE SEQUENCE</scope>
    <source>
        <strain evidence="1">JCM 17590</strain>
    </source>
</reference>
<sequence>MAPAEIATVRWGSHKSADSLYGSALTISPAGEVSLVNHLMPGGTTIQEWYSVTDYQSVRDTPDLPLLHAGRTYRVAAQVTSVPEGTLVFEARFFDRFDALVGVQVLHAPDCEFEYPGDAHHYAIRMVNAGCDELHFTSLALLEVDGNG</sequence>
<accession>A0ABP7ZGU9</accession>
<comment type="caution">
    <text evidence="1">The sequence shown here is derived from an EMBL/GenBank/DDBJ whole genome shotgun (WGS) entry which is preliminary data.</text>
</comment>
<dbReference type="Proteomes" id="UP001415169">
    <property type="component" value="Unassembled WGS sequence"/>
</dbReference>
<dbReference type="NCBIfam" id="TIGR03711">
    <property type="entry name" value="acc_sec_asp3"/>
    <property type="match status" value="1"/>
</dbReference>
<gene>
    <name evidence="1" type="ORF">GCM10022286_07000</name>
</gene>
<name>A0ABP7ZGU9_9MICO</name>
<keyword evidence="2" id="KW-1185">Reference proteome</keyword>
<organism evidence="1 2">
    <name type="scientific">Gryllotalpicola daejeonensis</name>
    <dbReference type="NCBI Taxonomy" id="993087"/>
    <lineage>
        <taxon>Bacteria</taxon>
        <taxon>Bacillati</taxon>
        <taxon>Actinomycetota</taxon>
        <taxon>Actinomycetes</taxon>
        <taxon>Micrococcales</taxon>
        <taxon>Microbacteriaceae</taxon>
        <taxon>Gryllotalpicola</taxon>
    </lineage>
</organism>
<evidence type="ECO:0000313" key="1">
    <source>
        <dbReference type="EMBL" id="GAA4156567.1"/>
    </source>
</evidence>
<proteinExistence type="predicted"/>
<dbReference type="InterPro" id="IPR022259">
    <property type="entry name" value="Acessory_Sec_prot_Asp3"/>
</dbReference>